<dbReference type="InterPro" id="IPR027421">
    <property type="entry name" value="DNA_pol_lamdba_lyase_dom_sf"/>
</dbReference>
<protein>
    <recommendedName>
        <fullName evidence="2">Crossover junction endonuclease MUS81</fullName>
        <ecNumber evidence="2">3.1.22.-</ecNumber>
    </recommendedName>
</protein>
<sequence>MARTRIPPQAGRTRGSRGGGRGGGRGGRSTGGRGRHVGGSSRGPPACQENVHICQRLRAYAAYRDAAVAENQNSAIYWCASRELWSHATPVRNATEAEAVHKIGKMIAGQIERYLVWHAAAAGGTLQAKGRWEVYAEKQKWWRLECVDMGARVHVRRSWGMLGHEGFQETIHTLASANAAETLMTKAVREKEREGYARTDDIGDTGGGEAGVREPPEVAASTTTKGAPKRRGAPTNDKAAEVAAGRIALREQLAEFYCMDVEEARLEERARLEQAAVERGEGVQGREYKPKLLNPAGNVSGVAAMLICLLRAERTHGFKGYTKQEVVDAAQPLCPETAMLPTNQRASSFVDGKAHYGAVASLTTTLLKNGVVEYGATKKHFRLSHVPGTGLVSGAAVAQRLEREYKSHFGDDSSRDDKLRVEPPPPPLSIPPQPRRQQQPRQPEVIVLDDSDDDDDDCKMGVAASNKPAKPVGDWLGDWARAKRPRLAETSRFDDEYDITLAVDSREKRQTCSNEADAMLGKLRDQHNLLRVTKKTLEVADYVWIATPRGQSLADWKRDCFVLGRAVERKIVSDFNSTVRGGTHHAKQRLRMLRSPLARLIYLVEGSIEDLPSVQDRQRLLDEMSLLELRDGFTVHCTDHFNTTAAYLKALDDLVRAKVRGKTTAEVLAMPDVVPYDSILKSIDVDPSKWNLKKRWAVMLLHVPGLKQAHVESIIAAGYDAPVKLADALINHPPSEEPLLTRVLEPGKRRAKLAADVAHFFVDRDYPNDDVADDNMYASFDRGV</sequence>
<comment type="similarity">
    <text evidence="2">Belongs to the XPF family.</text>
</comment>
<accession>A0AAD7UQE0</accession>
<dbReference type="AlphaFoldDB" id="A0AAD7UQE0"/>
<dbReference type="EC" id="3.1.22.-" evidence="2"/>
<keyword evidence="6" id="KW-1185">Reference proteome</keyword>
<name>A0AAD7UQE0_9STRA</name>
<dbReference type="GO" id="GO:0046872">
    <property type="term" value="F:metal ion binding"/>
    <property type="evidence" value="ECO:0007669"/>
    <property type="project" value="UniProtKB-UniRule"/>
</dbReference>
<dbReference type="Gene3D" id="3.40.50.10130">
    <property type="match status" value="1"/>
</dbReference>
<dbReference type="Pfam" id="PF05406">
    <property type="entry name" value="WGR"/>
    <property type="match status" value="1"/>
</dbReference>
<feature type="compositionally biased region" description="Gly residues" evidence="3">
    <location>
        <begin position="16"/>
        <end position="32"/>
    </location>
</feature>
<dbReference type="GO" id="GO:0000712">
    <property type="term" value="P:resolution of meiotic recombination intermediates"/>
    <property type="evidence" value="ECO:0007669"/>
    <property type="project" value="TreeGrafter"/>
</dbReference>
<comment type="subcellular location">
    <subcellularLocation>
        <location evidence="2">Nucleus</location>
    </subcellularLocation>
</comment>
<evidence type="ECO:0000313" key="6">
    <source>
        <dbReference type="Proteomes" id="UP001230188"/>
    </source>
</evidence>
<feature type="region of interest" description="Disordered" evidence="3">
    <location>
        <begin position="407"/>
        <end position="442"/>
    </location>
</feature>
<organism evidence="5 6">
    <name type="scientific">Chrysophaeum taylorii</name>
    <dbReference type="NCBI Taxonomy" id="2483200"/>
    <lineage>
        <taxon>Eukaryota</taxon>
        <taxon>Sar</taxon>
        <taxon>Stramenopiles</taxon>
        <taxon>Ochrophyta</taxon>
        <taxon>Pelagophyceae</taxon>
        <taxon>Pelagomonadales</taxon>
        <taxon>Pelagomonadaceae</taxon>
        <taxon>Chrysophaeum</taxon>
    </lineage>
</organism>
<evidence type="ECO:0000256" key="1">
    <source>
        <dbReference type="ARBA" id="ARBA00022801"/>
    </source>
</evidence>
<feature type="domain" description="ERCC4" evidence="4">
    <location>
        <begin position="500"/>
        <end position="608"/>
    </location>
</feature>
<reference evidence="5" key="1">
    <citation type="submission" date="2023-01" db="EMBL/GenBank/DDBJ databases">
        <title>Metagenome sequencing of chrysophaentin producing Chrysophaeum taylorii.</title>
        <authorList>
            <person name="Davison J."/>
            <person name="Bewley C."/>
        </authorList>
    </citation>
    <scope>NUCLEOTIDE SEQUENCE</scope>
    <source>
        <strain evidence="5">NIES-1699</strain>
    </source>
</reference>
<feature type="region of interest" description="Disordered" evidence="3">
    <location>
        <begin position="1"/>
        <end position="45"/>
    </location>
</feature>
<dbReference type="GO" id="GO:0006308">
    <property type="term" value="P:DNA catabolic process"/>
    <property type="evidence" value="ECO:0007669"/>
    <property type="project" value="UniProtKB-UniRule"/>
</dbReference>
<keyword evidence="2" id="KW-0539">Nucleus</keyword>
<dbReference type="SMART" id="SM00891">
    <property type="entry name" value="ERCC4"/>
    <property type="match status" value="1"/>
</dbReference>
<gene>
    <name evidence="5" type="ORF">CTAYLR_000815</name>
</gene>
<dbReference type="InterPro" id="IPR006166">
    <property type="entry name" value="ERCC4_domain"/>
</dbReference>
<feature type="region of interest" description="Disordered" evidence="3">
    <location>
        <begin position="198"/>
        <end position="237"/>
    </location>
</feature>
<keyword evidence="2" id="KW-0460">Magnesium</keyword>
<evidence type="ECO:0000313" key="5">
    <source>
        <dbReference type="EMBL" id="KAJ8614527.1"/>
    </source>
</evidence>
<dbReference type="GO" id="GO:0003677">
    <property type="term" value="F:DNA binding"/>
    <property type="evidence" value="ECO:0007669"/>
    <property type="project" value="UniProtKB-UniRule"/>
</dbReference>
<keyword evidence="2" id="KW-0234">DNA repair</keyword>
<evidence type="ECO:0000256" key="3">
    <source>
        <dbReference type="SAM" id="MobiDB-lite"/>
    </source>
</evidence>
<dbReference type="InterPro" id="IPR033309">
    <property type="entry name" value="Mus81"/>
</dbReference>
<dbReference type="InterPro" id="IPR008893">
    <property type="entry name" value="WGR_domain"/>
</dbReference>
<dbReference type="GO" id="GO:0048257">
    <property type="term" value="F:3'-flap endonuclease activity"/>
    <property type="evidence" value="ECO:0007669"/>
    <property type="project" value="TreeGrafter"/>
</dbReference>
<keyword evidence="2" id="KW-0227">DNA damage</keyword>
<comment type="caution">
    <text evidence="5">The sequence shown here is derived from an EMBL/GenBank/DDBJ whole genome shotgun (WGS) entry which is preliminary data.</text>
</comment>
<proteinExistence type="inferred from homology"/>
<comment type="subunit">
    <text evidence="2">Interacts with EME1.</text>
</comment>
<dbReference type="Gene3D" id="2.20.140.10">
    <property type="entry name" value="WGR domain"/>
    <property type="match status" value="1"/>
</dbReference>
<comment type="function">
    <text evidence="2">Interacts with EME1 to form a DNA structure-specific endonuclease with substrate preference for branched DNA structures with a 5'-end at the branch nick. Typical substrates include 3'-flap structures, D-loops, replication forks and nicked Holliday junctions. May be required in mitosis for the processing of stalled or collapsed replication fork intermediates. May be required in meiosis for the repair of meiosis-specific double strand breaks subsequent to single-end invasion (SEI).</text>
</comment>
<dbReference type="GO" id="GO:0000727">
    <property type="term" value="P:double-strand break repair via break-induced replication"/>
    <property type="evidence" value="ECO:0007669"/>
    <property type="project" value="UniProtKB-UniRule"/>
</dbReference>
<dbReference type="GO" id="GO:0048476">
    <property type="term" value="C:Holliday junction resolvase complex"/>
    <property type="evidence" value="ECO:0007669"/>
    <property type="project" value="UniProtKB-UniRule"/>
</dbReference>
<feature type="compositionally biased region" description="Pro residues" evidence="3">
    <location>
        <begin position="422"/>
        <end position="434"/>
    </location>
</feature>
<dbReference type="SUPFAM" id="SSF52980">
    <property type="entry name" value="Restriction endonuclease-like"/>
    <property type="match status" value="1"/>
</dbReference>
<keyword evidence="2" id="KW-0540">Nuclease</keyword>
<keyword evidence="2" id="KW-0255">Endonuclease</keyword>
<dbReference type="CDD" id="cd20074">
    <property type="entry name" value="XPF_nuclease_Mus81"/>
    <property type="match status" value="1"/>
</dbReference>
<dbReference type="EMBL" id="JAQMWT010000005">
    <property type="protein sequence ID" value="KAJ8614527.1"/>
    <property type="molecule type" value="Genomic_DNA"/>
</dbReference>
<dbReference type="PANTHER" id="PTHR13451:SF0">
    <property type="entry name" value="CROSSOVER JUNCTION ENDONUCLEASE MUS81"/>
    <property type="match status" value="1"/>
</dbReference>
<evidence type="ECO:0000256" key="2">
    <source>
        <dbReference type="RuleBase" id="RU369042"/>
    </source>
</evidence>
<dbReference type="InterPro" id="IPR011335">
    <property type="entry name" value="Restrct_endonuc-II-like"/>
</dbReference>
<dbReference type="Proteomes" id="UP001230188">
    <property type="component" value="Unassembled WGS sequence"/>
</dbReference>
<keyword evidence="2" id="KW-0233">DNA recombination</keyword>
<evidence type="ECO:0000259" key="4">
    <source>
        <dbReference type="SMART" id="SM00891"/>
    </source>
</evidence>
<dbReference type="GO" id="GO:0031573">
    <property type="term" value="P:mitotic intra-S DNA damage checkpoint signaling"/>
    <property type="evidence" value="ECO:0007669"/>
    <property type="project" value="TreeGrafter"/>
</dbReference>
<keyword evidence="1 2" id="KW-0378">Hydrolase</keyword>
<keyword evidence="2" id="KW-0479">Metal-binding</keyword>
<dbReference type="GO" id="GO:0005634">
    <property type="term" value="C:nucleus"/>
    <property type="evidence" value="ECO:0007669"/>
    <property type="project" value="UniProtKB-SubCell"/>
</dbReference>
<dbReference type="InterPro" id="IPR047416">
    <property type="entry name" value="XPF_nuclease_Mus81"/>
</dbReference>
<dbReference type="PANTHER" id="PTHR13451">
    <property type="entry name" value="CLASS II CROSSOVER JUNCTION ENDONUCLEASE MUS81"/>
    <property type="match status" value="1"/>
</dbReference>
<dbReference type="GO" id="GO:0008821">
    <property type="term" value="F:crossover junction DNA endonuclease activity"/>
    <property type="evidence" value="ECO:0007669"/>
    <property type="project" value="UniProtKB-UniRule"/>
</dbReference>
<dbReference type="Gene3D" id="1.10.150.110">
    <property type="entry name" value="DNA polymerase beta, N-terminal domain-like"/>
    <property type="match status" value="1"/>
</dbReference>
<feature type="compositionally biased region" description="Basic and acidic residues" evidence="3">
    <location>
        <begin position="407"/>
        <end position="421"/>
    </location>
</feature>
<dbReference type="Pfam" id="PF02732">
    <property type="entry name" value="ERCC4"/>
    <property type="match status" value="1"/>
</dbReference>
<comment type="cofactor">
    <cofactor evidence="2">
        <name>Mg(2+)</name>
        <dbReference type="ChEBI" id="CHEBI:18420"/>
    </cofactor>
</comment>